<evidence type="ECO:0000313" key="2">
    <source>
        <dbReference type="Proteomes" id="UP001283361"/>
    </source>
</evidence>
<dbReference type="Proteomes" id="UP001283361">
    <property type="component" value="Unassembled WGS sequence"/>
</dbReference>
<evidence type="ECO:0000313" key="1">
    <source>
        <dbReference type="EMBL" id="KAK3793562.1"/>
    </source>
</evidence>
<protein>
    <submittedName>
        <fullName evidence="1">Uncharacterized protein</fullName>
    </submittedName>
</protein>
<sequence>MATELEEAAGVKISTLCYHGNRTGRSCRSEDQYTLLPWQRNWKIFQSRQSSVSSATHSLLLLFSGDECPLYAIFTNQNS</sequence>
<name>A0AAE1E4C4_9GAST</name>
<dbReference type="EMBL" id="JAWDGP010001217">
    <property type="protein sequence ID" value="KAK3793562.1"/>
    <property type="molecule type" value="Genomic_DNA"/>
</dbReference>
<keyword evidence="2" id="KW-1185">Reference proteome</keyword>
<reference evidence="1" key="1">
    <citation type="journal article" date="2023" name="G3 (Bethesda)">
        <title>A reference genome for the long-term kleptoplast-retaining sea slug Elysia crispata morphotype clarki.</title>
        <authorList>
            <person name="Eastman K.E."/>
            <person name="Pendleton A.L."/>
            <person name="Shaikh M.A."/>
            <person name="Suttiyut T."/>
            <person name="Ogas R."/>
            <person name="Tomko P."/>
            <person name="Gavelis G."/>
            <person name="Widhalm J.R."/>
            <person name="Wisecaver J.H."/>
        </authorList>
    </citation>
    <scope>NUCLEOTIDE SEQUENCE</scope>
    <source>
        <strain evidence="1">ECLA1</strain>
    </source>
</reference>
<accession>A0AAE1E4C4</accession>
<dbReference type="AlphaFoldDB" id="A0AAE1E4C4"/>
<comment type="caution">
    <text evidence="1">The sequence shown here is derived from an EMBL/GenBank/DDBJ whole genome shotgun (WGS) entry which is preliminary data.</text>
</comment>
<proteinExistence type="predicted"/>
<gene>
    <name evidence="1" type="ORF">RRG08_023878</name>
</gene>
<organism evidence="1 2">
    <name type="scientific">Elysia crispata</name>
    <name type="common">lettuce slug</name>
    <dbReference type="NCBI Taxonomy" id="231223"/>
    <lineage>
        <taxon>Eukaryota</taxon>
        <taxon>Metazoa</taxon>
        <taxon>Spiralia</taxon>
        <taxon>Lophotrochozoa</taxon>
        <taxon>Mollusca</taxon>
        <taxon>Gastropoda</taxon>
        <taxon>Heterobranchia</taxon>
        <taxon>Euthyneura</taxon>
        <taxon>Panpulmonata</taxon>
        <taxon>Sacoglossa</taxon>
        <taxon>Placobranchoidea</taxon>
        <taxon>Plakobranchidae</taxon>
        <taxon>Elysia</taxon>
    </lineage>
</organism>